<dbReference type="Proteomes" id="UP000265341">
    <property type="component" value="Unassembled WGS sequence"/>
</dbReference>
<keyword evidence="3" id="KW-1185">Reference proteome</keyword>
<dbReference type="InterPro" id="IPR027417">
    <property type="entry name" value="P-loop_NTPase"/>
</dbReference>
<reference evidence="2 3" key="1">
    <citation type="submission" date="2018-08" db="EMBL/GenBank/DDBJ databases">
        <title>Meiothermus roseus NBRC 110900 genome sequencing project.</title>
        <authorList>
            <person name="Da Costa M.S."/>
            <person name="Albuquerque L."/>
            <person name="Raposo P."/>
            <person name="Froufe H.J.C."/>
            <person name="Barroso C.S."/>
            <person name="Egas C."/>
        </authorList>
    </citation>
    <scope>NUCLEOTIDE SEQUENCE [LARGE SCALE GENOMIC DNA]</scope>
    <source>
        <strain evidence="2 3">NBRC 110900</strain>
    </source>
</reference>
<comment type="caution">
    <text evidence="2">The sequence shown here is derived from an EMBL/GenBank/DDBJ whole genome shotgun (WGS) entry which is preliminary data.</text>
</comment>
<dbReference type="GO" id="GO:0005524">
    <property type="term" value="F:ATP binding"/>
    <property type="evidence" value="ECO:0007669"/>
    <property type="project" value="InterPro"/>
</dbReference>
<dbReference type="InterPro" id="IPR003593">
    <property type="entry name" value="AAA+_ATPase"/>
</dbReference>
<gene>
    <name evidence="2" type="ORF">Mrose_03126</name>
</gene>
<accession>A0A399EF01</accession>
<dbReference type="GO" id="GO:0016887">
    <property type="term" value="F:ATP hydrolysis activity"/>
    <property type="evidence" value="ECO:0007669"/>
    <property type="project" value="InterPro"/>
</dbReference>
<sequence>MNDANKAVNKAVGIALAGSVPVHLIGAPGVGKTALVQSLARRWGRHLEVVVASNRDRTDFGGFPVLERGEVLLAPQAWVKRLLAPQGAILFLDEIGGCPPDVRPAMLRVLAERWVGEVRLPPERVAIVAASNPSEWGEGEGPESFSLAMRTRMAHLHYPAPGAQEFAQALLSGWGDPLAGVELPPAQAVDARAGEAKALVAGFLARYPEAVAPTPKPGQEVWGWPNPRTWERMAVPALAAWLALGAREADREALELLLVGILGPYGQTFGAWLREQDLPDPEAILADPERHPLPGRADLAYATVGALTAAVVRQPSAARWDAAWRFLRRLAPDLQIIGARTLAAAYREGEWGRQGLRLPQWIEGNLPLVSRVEAAKQ</sequence>
<evidence type="ECO:0000313" key="3">
    <source>
        <dbReference type="Proteomes" id="UP000265341"/>
    </source>
</evidence>
<organism evidence="2 3">
    <name type="scientific">Calidithermus roseus</name>
    <dbReference type="NCBI Taxonomy" id="1644118"/>
    <lineage>
        <taxon>Bacteria</taxon>
        <taxon>Thermotogati</taxon>
        <taxon>Deinococcota</taxon>
        <taxon>Deinococci</taxon>
        <taxon>Thermales</taxon>
        <taxon>Thermaceae</taxon>
        <taxon>Calidithermus</taxon>
    </lineage>
</organism>
<dbReference type="Gene3D" id="3.40.50.300">
    <property type="entry name" value="P-loop containing nucleotide triphosphate hydrolases"/>
    <property type="match status" value="1"/>
</dbReference>
<dbReference type="SUPFAM" id="SSF52540">
    <property type="entry name" value="P-loop containing nucleoside triphosphate hydrolases"/>
    <property type="match status" value="1"/>
</dbReference>
<feature type="domain" description="AAA+ ATPase" evidence="1">
    <location>
        <begin position="18"/>
        <end position="162"/>
    </location>
</feature>
<dbReference type="EMBL" id="QWLA01000082">
    <property type="protein sequence ID" value="RIH83214.1"/>
    <property type="molecule type" value="Genomic_DNA"/>
</dbReference>
<protein>
    <submittedName>
        <fullName evidence="2">AAA domain (Dynein-related subfamily)</fullName>
    </submittedName>
</protein>
<dbReference type="InterPro" id="IPR011704">
    <property type="entry name" value="ATPase_dyneun-rel_AAA"/>
</dbReference>
<dbReference type="AlphaFoldDB" id="A0A399EF01"/>
<name>A0A399EF01_9DEIN</name>
<proteinExistence type="predicted"/>
<dbReference type="Pfam" id="PF07728">
    <property type="entry name" value="AAA_5"/>
    <property type="match status" value="1"/>
</dbReference>
<dbReference type="CDD" id="cd00009">
    <property type="entry name" value="AAA"/>
    <property type="match status" value="1"/>
</dbReference>
<dbReference type="SMART" id="SM00382">
    <property type="entry name" value="AAA"/>
    <property type="match status" value="1"/>
</dbReference>
<evidence type="ECO:0000259" key="1">
    <source>
        <dbReference type="SMART" id="SM00382"/>
    </source>
</evidence>
<evidence type="ECO:0000313" key="2">
    <source>
        <dbReference type="EMBL" id="RIH83214.1"/>
    </source>
</evidence>
<dbReference type="RefSeq" id="WP_182482870.1">
    <property type="nucleotide sequence ID" value="NZ_QWLA01000082.1"/>
</dbReference>